<dbReference type="AlphaFoldDB" id="A0A433BA41"/>
<accession>A0A433BA41</accession>
<comment type="caution">
    <text evidence="2">The sequence shown here is derived from an EMBL/GenBank/DDBJ whole genome shotgun (WGS) entry which is preliminary data.</text>
</comment>
<sequence length="212" mass="24041">MKTCFWLSALSTTMAALATVNAASVYVYNQEYYSFGTGAFRGYNIQNKPFVSSVADSRADPNSLSRLLYAGPCDLLDKEGHWYFSSFKSDLVTQCAEGIRDPACFLLSIDDQMACPDTCTHSSKVPYSNCTCTVDGQKLTTHRECCTGRMVWDATKPQIFQESFDINGNAAEYWLPYQVSAGKYYFKNYKDCFAQDSDDDFLEPRRRYSRHL</sequence>
<feature type="chain" id="PRO_5019454374" evidence="1">
    <location>
        <begin position="23"/>
        <end position="212"/>
    </location>
</feature>
<reference evidence="2 3" key="1">
    <citation type="journal article" date="2018" name="New Phytol.">
        <title>Phylogenomics of Endogonaceae and evolution of mycorrhizas within Mucoromycota.</title>
        <authorList>
            <person name="Chang Y."/>
            <person name="Desiro A."/>
            <person name="Na H."/>
            <person name="Sandor L."/>
            <person name="Lipzen A."/>
            <person name="Clum A."/>
            <person name="Barry K."/>
            <person name="Grigoriev I.V."/>
            <person name="Martin F.M."/>
            <person name="Stajich J.E."/>
            <person name="Smith M.E."/>
            <person name="Bonito G."/>
            <person name="Spatafora J.W."/>
        </authorList>
    </citation>
    <scope>NUCLEOTIDE SEQUENCE [LARGE SCALE GENOMIC DNA]</scope>
    <source>
        <strain evidence="2 3">GMNB39</strain>
    </source>
</reference>
<keyword evidence="1" id="KW-0732">Signal</keyword>
<proteinExistence type="predicted"/>
<evidence type="ECO:0000313" key="3">
    <source>
        <dbReference type="Proteomes" id="UP000268093"/>
    </source>
</evidence>
<name>A0A433BA41_9FUNG</name>
<protein>
    <submittedName>
        <fullName evidence="2">Uncharacterized protein</fullName>
    </submittedName>
</protein>
<dbReference type="Proteomes" id="UP000268093">
    <property type="component" value="Unassembled WGS sequence"/>
</dbReference>
<gene>
    <name evidence="2" type="ORF">BC936DRAFT_139328</name>
</gene>
<organism evidence="2 3">
    <name type="scientific">Jimgerdemannia flammicorona</name>
    <dbReference type="NCBI Taxonomy" id="994334"/>
    <lineage>
        <taxon>Eukaryota</taxon>
        <taxon>Fungi</taxon>
        <taxon>Fungi incertae sedis</taxon>
        <taxon>Mucoromycota</taxon>
        <taxon>Mucoromycotina</taxon>
        <taxon>Endogonomycetes</taxon>
        <taxon>Endogonales</taxon>
        <taxon>Endogonaceae</taxon>
        <taxon>Jimgerdemannia</taxon>
    </lineage>
</organism>
<evidence type="ECO:0000256" key="1">
    <source>
        <dbReference type="SAM" id="SignalP"/>
    </source>
</evidence>
<feature type="signal peptide" evidence="1">
    <location>
        <begin position="1"/>
        <end position="22"/>
    </location>
</feature>
<evidence type="ECO:0000313" key="2">
    <source>
        <dbReference type="EMBL" id="RUP19352.1"/>
    </source>
</evidence>
<dbReference type="EMBL" id="RBNI01014704">
    <property type="protein sequence ID" value="RUP19352.1"/>
    <property type="molecule type" value="Genomic_DNA"/>
</dbReference>
<keyword evidence="3" id="KW-1185">Reference proteome</keyword>